<dbReference type="AlphaFoldDB" id="A0A7L7LDM5"/>
<dbReference type="Pfam" id="PF00903">
    <property type="entry name" value="Glyoxalase"/>
    <property type="match status" value="1"/>
</dbReference>
<dbReference type="KEGG" id="add:HUW48_24070"/>
<accession>A0A7L7LDM5</accession>
<dbReference type="PANTHER" id="PTHR33990:SF1">
    <property type="entry name" value="PROTEIN YJDN"/>
    <property type="match status" value="1"/>
</dbReference>
<protein>
    <submittedName>
        <fullName evidence="2">VOC family protein</fullName>
    </submittedName>
</protein>
<evidence type="ECO:0000313" key="2">
    <source>
        <dbReference type="EMBL" id="QMU30911.1"/>
    </source>
</evidence>
<dbReference type="InterPro" id="IPR029068">
    <property type="entry name" value="Glyas_Bleomycin-R_OHBP_Dase"/>
</dbReference>
<dbReference type="RefSeq" id="WP_182413353.1">
    <property type="nucleotide sequence ID" value="NZ_CP055153.1"/>
</dbReference>
<evidence type="ECO:0000259" key="1">
    <source>
        <dbReference type="Pfam" id="PF00903"/>
    </source>
</evidence>
<sequence>MKLDIYVNYPGTCKEAFQFYEQHLGGKITMMMPHQQQTNSANIPENWKEAILHARIEIGNTVLMGADIPNAEPMRSAYLSLRLNTVEEAEKLYALLSVDGQVFMKMEETFFATRFAMLRDKFGTSWMLLHES</sequence>
<reference evidence="2 3" key="1">
    <citation type="submission" date="2020-06" db="EMBL/GenBank/DDBJ databases">
        <authorList>
            <person name="Hwang Y.J."/>
        </authorList>
    </citation>
    <scope>NUCLEOTIDE SEQUENCE [LARGE SCALE GENOMIC DNA]</scope>
    <source>
        <strain evidence="2 3">KUDC8001</strain>
    </source>
</reference>
<feature type="domain" description="Glyoxalase/fosfomycin resistance/dioxygenase" evidence="1">
    <location>
        <begin position="11"/>
        <end position="127"/>
    </location>
</feature>
<organism evidence="2 3">
    <name type="scientific">Adhaeribacter radiodurans</name>
    <dbReference type="NCBI Taxonomy" id="2745197"/>
    <lineage>
        <taxon>Bacteria</taxon>
        <taxon>Pseudomonadati</taxon>
        <taxon>Bacteroidota</taxon>
        <taxon>Cytophagia</taxon>
        <taxon>Cytophagales</taxon>
        <taxon>Hymenobacteraceae</taxon>
        <taxon>Adhaeribacter</taxon>
    </lineage>
</organism>
<dbReference type="Proteomes" id="UP000514509">
    <property type="component" value="Chromosome"/>
</dbReference>
<dbReference type="InterPro" id="IPR004360">
    <property type="entry name" value="Glyas_Fos-R_dOase_dom"/>
</dbReference>
<dbReference type="EMBL" id="CP055153">
    <property type="protein sequence ID" value="QMU30911.1"/>
    <property type="molecule type" value="Genomic_DNA"/>
</dbReference>
<dbReference type="Gene3D" id="3.10.180.10">
    <property type="entry name" value="2,3-Dihydroxybiphenyl 1,2-Dioxygenase, domain 1"/>
    <property type="match status" value="1"/>
</dbReference>
<dbReference type="SUPFAM" id="SSF54593">
    <property type="entry name" value="Glyoxalase/Bleomycin resistance protein/Dihydroxybiphenyl dioxygenase"/>
    <property type="match status" value="1"/>
</dbReference>
<evidence type="ECO:0000313" key="3">
    <source>
        <dbReference type="Proteomes" id="UP000514509"/>
    </source>
</evidence>
<gene>
    <name evidence="2" type="ORF">HUW48_24070</name>
</gene>
<name>A0A7L7LDM5_9BACT</name>
<proteinExistence type="predicted"/>
<dbReference type="CDD" id="cd06588">
    <property type="entry name" value="PhnB_like"/>
    <property type="match status" value="1"/>
</dbReference>
<dbReference type="PANTHER" id="PTHR33990">
    <property type="entry name" value="PROTEIN YJDN-RELATED"/>
    <property type="match status" value="1"/>
</dbReference>
<reference evidence="2 3" key="2">
    <citation type="submission" date="2020-08" db="EMBL/GenBank/DDBJ databases">
        <title>Adhaeribacter dokdonensis sp. nov., isolated from the rhizosphere of Elymus tsukushiensis, a plant native to the Dokdo Islands, Republic of Korea.</title>
        <authorList>
            <person name="Ghim S.Y."/>
        </authorList>
    </citation>
    <scope>NUCLEOTIDE SEQUENCE [LARGE SCALE GENOMIC DNA]</scope>
    <source>
        <strain evidence="2 3">KUDC8001</strain>
    </source>
</reference>
<dbReference type="InterPro" id="IPR028973">
    <property type="entry name" value="PhnB-like"/>
</dbReference>
<keyword evidence="3" id="KW-1185">Reference proteome</keyword>